<keyword evidence="1" id="KW-1133">Transmembrane helix</keyword>
<feature type="transmembrane region" description="Helical" evidence="1">
    <location>
        <begin position="55"/>
        <end position="74"/>
    </location>
</feature>
<dbReference type="EMBL" id="HBIA01017306">
    <property type="protein sequence ID" value="CAE0236770.1"/>
    <property type="molecule type" value="Transcribed_RNA"/>
</dbReference>
<dbReference type="AlphaFoldDB" id="A0A7S3CVE2"/>
<sequence length="202" mass="23713">MYYNYLNRDQLYLKSYRTHNLWFNQYHKKVRTPRVTAFHIGFLKRMGKSYSGTRVVAFMWGLTVVSGIRFMIGFSKAPTTNGDEQEIYFRLNTIFQKNKFGYNTRFMSDFDLLLEGVLNERFIDESTLYYDNPVSTKEIEDVEQGLNGEVSEDDIKNMLKDKQVHGAHSKVTRYPGRMASNYTKSDDLSCYKVHPEGVKPKF</sequence>
<evidence type="ECO:0000256" key="1">
    <source>
        <dbReference type="SAM" id="Phobius"/>
    </source>
</evidence>
<protein>
    <submittedName>
        <fullName evidence="2">Uncharacterized protein</fullName>
    </submittedName>
</protein>
<keyword evidence="1" id="KW-0812">Transmembrane</keyword>
<keyword evidence="1" id="KW-0472">Membrane</keyword>
<proteinExistence type="predicted"/>
<accession>A0A7S3CVE2</accession>
<evidence type="ECO:0000313" key="2">
    <source>
        <dbReference type="EMBL" id="CAE0236770.1"/>
    </source>
</evidence>
<organism evidence="2">
    <name type="scientific">Strombidium rassoulzadegani</name>
    <dbReference type="NCBI Taxonomy" id="1082188"/>
    <lineage>
        <taxon>Eukaryota</taxon>
        <taxon>Sar</taxon>
        <taxon>Alveolata</taxon>
        <taxon>Ciliophora</taxon>
        <taxon>Intramacronucleata</taxon>
        <taxon>Spirotrichea</taxon>
        <taxon>Oligotrichia</taxon>
        <taxon>Strombidiidae</taxon>
        <taxon>Strombidium</taxon>
    </lineage>
</organism>
<gene>
    <name evidence="2" type="ORF">SRAS04492_LOCUS8578</name>
</gene>
<name>A0A7S3CVE2_9SPIT</name>
<reference evidence="2" key="1">
    <citation type="submission" date="2021-01" db="EMBL/GenBank/DDBJ databases">
        <authorList>
            <person name="Corre E."/>
            <person name="Pelletier E."/>
            <person name="Niang G."/>
            <person name="Scheremetjew M."/>
            <person name="Finn R."/>
            <person name="Kale V."/>
            <person name="Holt S."/>
            <person name="Cochrane G."/>
            <person name="Meng A."/>
            <person name="Brown T."/>
            <person name="Cohen L."/>
        </authorList>
    </citation>
    <scope>NUCLEOTIDE SEQUENCE</scope>
    <source>
        <strain evidence="2">Ras09</strain>
    </source>
</reference>